<dbReference type="RefSeq" id="WP_025852563.1">
    <property type="nucleotide sequence ID" value="NZ_BPWC01000001.1"/>
</dbReference>
<dbReference type="NCBIfam" id="TIGR01669">
    <property type="entry name" value="phage_XkdX"/>
    <property type="match status" value="1"/>
</dbReference>
<gene>
    <name evidence="1" type="ORF">GKC39_18725</name>
    <name evidence="2" type="ORF">GKC39_19540</name>
</gene>
<organism evidence="2">
    <name type="scientific">Bacillus velezensis</name>
    <dbReference type="NCBI Taxonomy" id="492670"/>
    <lineage>
        <taxon>Bacteria</taxon>
        <taxon>Bacillati</taxon>
        <taxon>Bacillota</taxon>
        <taxon>Bacilli</taxon>
        <taxon>Bacillales</taxon>
        <taxon>Bacillaceae</taxon>
        <taxon>Bacillus</taxon>
        <taxon>Bacillus amyloliquefaciens group</taxon>
    </lineage>
</organism>
<sequence>MDWFTNIKTIYGWGRNYYTNANVARFVELNRITEDQYKQITGLTYPATEQPISVDVGGTGS</sequence>
<geneLocation type="plasmid" evidence="2">
    <name>unnamed01</name>
</geneLocation>
<name>A0A6A8LMR3_BACVE</name>
<accession>A0A6A8LMR3</accession>
<dbReference type="AlphaFoldDB" id="A0A6A8LMR3"/>
<dbReference type="Pfam" id="PF09693">
    <property type="entry name" value="Phage_XkdX"/>
    <property type="match status" value="1"/>
</dbReference>
<dbReference type="InterPro" id="IPR010022">
    <property type="entry name" value="XkdX"/>
</dbReference>
<protein>
    <submittedName>
        <fullName evidence="2">XkdX family protein</fullName>
    </submittedName>
</protein>
<evidence type="ECO:0000313" key="1">
    <source>
        <dbReference type="EMBL" id="MSE04077.1"/>
    </source>
</evidence>
<reference evidence="2" key="1">
    <citation type="submission" date="2019-11" db="EMBL/GenBank/DDBJ databases">
        <title>Draft Genome Sequence of Plant Growth-Promoting Rhizosphere-Associated Bacteria.</title>
        <authorList>
            <person name="Vasilyev I.Y."/>
            <person name="Radchenko V."/>
            <person name="Ilnitskaya E.V."/>
        </authorList>
    </citation>
    <scope>NUCLEOTIDE SEQUENCE</scope>
    <source>
        <strain evidence="2">VRA_517_n</strain>
        <plasmid evidence="2">unnamed01</plasmid>
    </source>
</reference>
<comment type="caution">
    <text evidence="2">The sequence shown here is derived from an EMBL/GenBank/DDBJ whole genome shotgun (WGS) entry which is preliminary data.</text>
</comment>
<keyword evidence="2" id="KW-0614">Plasmid</keyword>
<proteinExistence type="predicted"/>
<dbReference type="EMBL" id="WKKV01000044">
    <property type="protein sequence ID" value="MSE04212.1"/>
    <property type="molecule type" value="Genomic_DNA"/>
</dbReference>
<dbReference type="EMBL" id="WKKV01000015">
    <property type="protein sequence ID" value="MSE04077.1"/>
    <property type="molecule type" value="Genomic_DNA"/>
</dbReference>
<evidence type="ECO:0000313" key="2">
    <source>
        <dbReference type="EMBL" id="MSE04212.1"/>
    </source>
</evidence>